<dbReference type="PANTHER" id="PTHR15615">
    <property type="match status" value="1"/>
</dbReference>
<organism evidence="1">
    <name type="scientific">Alexandrium monilatum</name>
    <dbReference type="NCBI Taxonomy" id="311494"/>
    <lineage>
        <taxon>Eukaryota</taxon>
        <taxon>Sar</taxon>
        <taxon>Alveolata</taxon>
        <taxon>Dinophyceae</taxon>
        <taxon>Gonyaulacales</taxon>
        <taxon>Pyrocystaceae</taxon>
        <taxon>Alexandrium</taxon>
    </lineage>
</organism>
<dbReference type="InterPro" id="IPR013922">
    <property type="entry name" value="Cyclin_PHO80-like"/>
</dbReference>
<proteinExistence type="predicted"/>
<dbReference type="Pfam" id="PF08613">
    <property type="entry name" value="Cyclin"/>
    <property type="match status" value="1"/>
</dbReference>
<dbReference type="GO" id="GO:0019901">
    <property type="term" value="F:protein kinase binding"/>
    <property type="evidence" value="ECO:0007669"/>
    <property type="project" value="InterPro"/>
</dbReference>
<reference evidence="1" key="1">
    <citation type="submission" date="2021-01" db="EMBL/GenBank/DDBJ databases">
        <authorList>
            <person name="Corre E."/>
            <person name="Pelletier E."/>
            <person name="Niang G."/>
            <person name="Scheremetjew M."/>
            <person name="Finn R."/>
            <person name="Kale V."/>
            <person name="Holt S."/>
            <person name="Cochrane G."/>
            <person name="Meng A."/>
            <person name="Brown T."/>
            <person name="Cohen L."/>
        </authorList>
    </citation>
    <scope>NUCLEOTIDE SEQUENCE</scope>
    <source>
        <strain evidence="1">CCMP3105</strain>
    </source>
</reference>
<name>A0A7S4QEV9_9DINO</name>
<sequence length="99" mass="11573">MYMDRVVNNHRPEFTICSLNIHRLLVTSIVLAAKFYDDIYYSNTFYAKVAGLRTKELNALEALLLKKLGWQLHVQPREYEQYRLHMMLVNGGAVQSPQD</sequence>
<dbReference type="PANTHER" id="PTHR15615:SF108">
    <property type="entry name" value="PROTEIN CNPPD1"/>
    <property type="match status" value="1"/>
</dbReference>
<protein>
    <recommendedName>
        <fullName evidence="2">Cyclin</fullName>
    </recommendedName>
</protein>
<evidence type="ECO:0000313" key="1">
    <source>
        <dbReference type="EMBL" id="CAE4579390.1"/>
    </source>
</evidence>
<dbReference type="SUPFAM" id="SSF47954">
    <property type="entry name" value="Cyclin-like"/>
    <property type="match status" value="1"/>
</dbReference>
<accession>A0A7S4QEV9</accession>
<dbReference type="EMBL" id="HBNR01026913">
    <property type="protein sequence ID" value="CAE4579390.1"/>
    <property type="molecule type" value="Transcribed_RNA"/>
</dbReference>
<dbReference type="InterPro" id="IPR036915">
    <property type="entry name" value="Cyclin-like_sf"/>
</dbReference>
<gene>
    <name evidence="1" type="ORF">AMON00008_LOCUS18218</name>
</gene>
<evidence type="ECO:0008006" key="2">
    <source>
        <dbReference type="Google" id="ProtNLM"/>
    </source>
</evidence>
<dbReference type="Gene3D" id="1.10.472.10">
    <property type="entry name" value="Cyclin-like"/>
    <property type="match status" value="1"/>
</dbReference>
<dbReference type="AlphaFoldDB" id="A0A7S4QEV9"/>